<dbReference type="SUPFAM" id="SSF52200">
    <property type="entry name" value="Toll/Interleukin receptor TIR domain"/>
    <property type="match status" value="1"/>
</dbReference>
<dbReference type="RefSeq" id="WP_166054138.1">
    <property type="nucleotide sequence ID" value="NZ_JAAMPJ010000015.1"/>
</dbReference>
<dbReference type="PANTHER" id="PTHR47691:SF3">
    <property type="entry name" value="HTH-TYPE TRANSCRIPTIONAL REGULATOR RV0890C-RELATED"/>
    <property type="match status" value="1"/>
</dbReference>
<dbReference type="InterPro" id="IPR011990">
    <property type="entry name" value="TPR-like_helical_dom_sf"/>
</dbReference>
<evidence type="ECO:0000313" key="3">
    <source>
        <dbReference type="Proteomes" id="UP000481360"/>
    </source>
</evidence>
<gene>
    <name evidence="2" type="ORF">G7043_41270</name>
</gene>
<reference evidence="2 3" key="1">
    <citation type="submission" date="2020-03" db="EMBL/GenBank/DDBJ databases">
        <title>Isolation and identification of active actinomycetes.</title>
        <authorList>
            <person name="Sun X."/>
        </authorList>
    </citation>
    <scope>NUCLEOTIDE SEQUENCE [LARGE SCALE GENOMIC DNA]</scope>
    <source>
        <strain evidence="2 3">NEAU-D13</strain>
    </source>
</reference>
<dbReference type="SUPFAM" id="SSF52540">
    <property type="entry name" value="P-loop containing nucleoside triphosphate hydrolases"/>
    <property type="match status" value="1"/>
</dbReference>
<protein>
    <submittedName>
        <fullName evidence="2">TIR domain-containing protein</fullName>
    </submittedName>
</protein>
<dbReference type="InterPro" id="IPR000157">
    <property type="entry name" value="TIR_dom"/>
</dbReference>
<keyword evidence="3" id="KW-1185">Reference proteome</keyword>
<accession>A0A7C9RXI7</accession>
<dbReference type="Gene3D" id="3.40.50.10140">
    <property type="entry name" value="Toll/interleukin-1 receptor homology (TIR) domain"/>
    <property type="match status" value="1"/>
</dbReference>
<dbReference type="Proteomes" id="UP000481360">
    <property type="component" value="Unassembled WGS sequence"/>
</dbReference>
<dbReference type="AlphaFoldDB" id="A0A7C9RXI7"/>
<dbReference type="Gene3D" id="3.40.50.300">
    <property type="entry name" value="P-loop containing nucleotide triphosphate hydrolases"/>
    <property type="match status" value="1"/>
</dbReference>
<dbReference type="Gene3D" id="1.25.40.10">
    <property type="entry name" value="Tetratricopeptide repeat domain"/>
    <property type="match status" value="1"/>
</dbReference>
<name>A0A7C9RXI7_9PSEU</name>
<feature type="domain" description="TIR" evidence="1">
    <location>
        <begin position="9"/>
        <end position="114"/>
    </location>
</feature>
<proteinExistence type="predicted"/>
<dbReference type="PANTHER" id="PTHR47691">
    <property type="entry name" value="REGULATOR-RELATED"/>
    <property type="match status" value="1"/>
</dbReference>
<dbReference type="SUPFAM" id="SSF48452">
    <property type="entry name" value="TPR-like"/>
    <property type="match status" value="1"/>
</dbReference>
<dbReference type="GO" id="GO:0007165">
    <property type="term" value="P:signal transduction"/>
    <property type="evidence" value="ECO:0007669"/>
    <property type="project" value="InterPro"/>
</dbReference>
<comment type="caution">
    <text evidence="2">The sequence shown here is derived from an EMBL/GenBank/DDBJ whole genome shotgun (WGS) entry which is preliminary data.</text>
</comment>
<dbReference type="InterPro" id="IPR027417">
    <property type="entry name" value="P-loop_NTPase"/>
</dbReference>
<dbReference type="InterPro" id="IPR035897">
    <property type="entry name" value="Toll_tir_struct_dom_sf"/>
</dbReference>
<dbReference type="EMBL" id="JAAMPJ010000015">
    <property type="protein sequence ID" value="NGY65344.1"/>
    <property type="molecule type" value="Genomic_DNA"/>
</dbReference>
<evidence type="ECO:0000259" key="1">
    <source>
        <dbReference type="Pfam" id="PF13676"/>
    </source>
</evidence>
<evidence type="ECO:0000313" key="2">
    <source>
        <dbReference type="EMBL" id="NGY65344.1"/>
    </source>
</evidence>
<organism evidence="2 3">
    <name type="scientific">Lentzea alba</name>
    <dbReference type="NCBI Taxonomy" id="2714351"/>
    <lineage>
        <taxon>Bacteria</taxon>
        <taxon>Bacillati</taxon>
        <taxon>Actinomycetota</taxon>
        <taxon>Actinomycetes</taxon>
        <taxon>Pseudonocardiales</taxon>
        <taxon>Pseudonocardiaceae</taxon>
        <taxon>Lentzea</taxon>
    </lineage>
</organism>
<sequence length="950" mass="104172">MTHRTRPQVFLSYTWADEPAVDLIEQALRSRGVAVFRDKDLSLFDPITGHLARELDESAVLLAFYSRRYPLRYACQWELTRAFLAALRHGDPRDRVLVANPEPDENHIAPVELTDAVYSSWTGARSVDSLADAVTAKLAATGGIPFGSPPEDGELHARLTRPRRFVGRYRELWAVHSALHGGRLWLAHEPAPDSAVVLKAPAGMGKTVLAEQYAFLFRDVYPGGVEWIDLAGVPAGRVLEHFAAAVAWVASARFRLDLGGMAPDQVIATVGDRLTAEGRDVLWVVDDVPDGIGKTVDRLVLPSPRAHTVLTTRTASPATDLRTVPVSGLTAQEVEELFRAQWPSIDREERSAIAVLTERWGGHPLTLLPMIRELRGAQGTGALDEVLRREPANDPVVDDLARAVRDRSAHARAVLEFASVLAPVPFTGELLVEGVSPWLGSATPMLVADALRELEEFSLLHRADRLPRTRQAWRLHALVRDAVRRDVDSAVLATFAHRAAVVVSASLDAPKASMDVHFHALRVAACEQVPVPMRLALLRKVALRHEERGDIIAAYDAGAMAVRVAGAAAGVSDLLAAARLAVAAGETAAALTWTAALVERARADRDGRTEFRARFLAAAAHDLNGDYAGANKAFHDHQVVAEHGSDPVWLPADERVRVRLAKIAALRLRGDYRVAAATLDQVLPEVLRAQPVPDHRGVRPVALLERARLRLLSGKVVESRQDATGLIEVFAAVGVPRHHLARQAVAVLAEAELTLAWSEMSARPLEWDQAVKQVRRALDESTEWFGPDNPLTLELHVLRGQTLHNNSRHAEALEVLADAERLIAGNLGADHPLRLKARQWTGLSTMGLEDWAGAVAIFDELLPRQTAVLGRGHPEAQLTRFQLGICLAKTNVLERARPLIIEARQVLVEQHGPWQQWASMARVGSALTKIPKPLWKIFNALDDVTRKRRV</sequence>
<dbReference type="Pfam" id="PF13676">
    <property type="entry name" value="TIR_2"/>
    <property type="match status" value="1"/>
</dbReference>